<dbReference type="PROSITE" id="PS00455">
    <property type="entry name" value="AMP_BINDING"/>
    <property type="match status" value="1"/>
</dbReference>
<dbReference type="Gene3D" id="3.40.50.12780">
    <property type="entry name" value="N-terminal domain of ligase-like"/>
    <property type="match status" value="1"/>
</dbReference>
<dbReference type="InterPro" id="IPR042099">
    <property type="entry name" value="ANL_N_sf"/>
</dbReference>
<dbReference type="RefSeq" id="WP_344499730.1">
    <property type="nucleotide sequence ID" value="NZ_BAAAQD010000001.1"/>
</dbReference>
<evidence type="ECO:0000313" key="4">
    <source>
        <dbReference type="Proteomes" id="UP001501470"/>
    </source>
</evidence>
<dbReference type="InterPro" id="IPR000873">
    <property type="entry name" value="AMP-dep_synth/lig_dom"/>
</dbReference>
<proteinExistence type="predicted"/>
<sequence length="472" mass="50190">MSLLIGDIVTLAALTAPGRTAATLGAGAVTFAELDVAANRTANALAARGVGTGDIVLWCATPTLRSLDVFVACARLGAVFAPLNPALPVHERDAVRRYLDPRLVLSDLAFGEAGVVHHETLGNGSSVWDRRPVDDAAPHIVYLTSGSTGTPKGALVSHRASWLRAAPGGGTFTSGLRGHGGVVCTFPLYHYGGWHYVMEAWQHRTAVHLVRRADAVEVIDVVRRQRPSALYCIPAVWERLLDREHRAADLRSLLHADTGTSSVAADLVERIKARLPGTTTTILYGSTEAGRMAALHDWDLARKPGSVGRAATPNALWLAADGEVCVEGPALMNGYLGADPLTGEYRSGDLGRLDEDGYLFLTGRTREVIRTGGESVGPAEVEHALRDLSGVLDVAVVGLPDDRWGEVVCAVFVVPDGCPPPTVAQVRSHVEGRLAGFKVPRRVATTSTIPRTPATGQIQRGRLRDLLTDPKA</sequence>
<evidence type="ECO:0000259" key="2">
    <source>
        <dbReference type="Pfam" id="PF13193"/>
    </source>
</evidence>
<dbReference type="Pfam" id="PF00501">
    <property type="entry name" value="AMP-binding"/>
    <property type="match status" value="1"/>
</dbReference>
<dbReference type="InterPro" id="IPR025110">
    <property type="entry name" value="AMP-bd_C"/>
</dbReference>
<organism evidence="3 4">
    <name type="scientific">Dactylosporangium maewongense</name>
    <dbReference type="NCBI Taxonomy" id="634393"/>
    <lineage>
        <taxon>Bacteria</taxon>
        <taxon>Bacillati</taxon>
        <taxon>Actinomycetota</taxon>
        <taxon>Actinomycetes</taxon>
        <taxon>Micromonosporales</taxon>
        <taxon>Micromonosporaceae</taxon>
        <taxon>Dactylosporangium</taxon>
    </lineage>
</organism>
<reference evidence="3 4" key="1">
    <citation type="journal article" date="2019" name="Int. J. Syst. Evol. Microbiol.">
        <title>The Global Catalogue of Microorganisms (GCM) 10K type strain sequencing project: providing services to taxonomists for standard genome sequencing and annotation.</title>
        <authorList>
            <consortium name="The Broad Institute Genomics Platform"/>
            <consortium name="The Broad Institute Genome Sequencing Center for Infectious Disease"/>
            <person name="Wu L."/>
            <person name="Ma J."/>
        </authorList>
    </citation>
    <scope>NUCLEOTIDE SEQUENCE [LARGE SCALE GENOMIC DNA]</scope>
    <source>
        <strain evidence="3 4">JCM 15933</strain>
    </source>
</reference>
<dbReference type="SUPFAM" id="SSF56801">
    <property type="entry name" value="Acetyl-CoA synthetase-like"/>
    <property type="match status" value="1"/>
</dbReference>
<comment type="caution">
    <text evidence="3">The sequence shown here is derived from an EMBL/GenBank/DDBJ whole genome shotgun (WGS) entry which is preliminary data.</text>
</comment>
<feature type="domain" description="AMP-binding enzyme C-terminal" evidence="2">
    <location>
        <begin position="380"/>
        <end position="453"/>
    </location>
</feature>
<feature type="domain" description="AMP-dependent synthetase/ligase" evidence="1">
    <location>
        <begin position="14"/>
        <end position="336"/>
    </location>
</feature>
<name>A0ABN1ZMU7_9ACTN</name>
<dbReference type="PANTHER" id="PTHR43767:SF1">
    <property type="entry name" value="NONRIBOSOMAL PEPTIDE SYNTHASE PES1 (EUROFUNG)-RELATED"/>
    <property type="match status" value="1"/>
</dbReference>
<keyword evidence="3" id="KW-0436">Ligase</keyword>
<dbReference type="GO" id="GO:0016874">
    <property type="term" value="F:ligase activity"/>
    <property type="evidence" value="ECO:0007669"/>
    <property type="project" value="UniProtKB-KW"/>
</dbReference>
<dbReference type="Proteomes" id="UP001501470">
    <property type="component" value="Unassembled WGS sequence"/>
</dbReference>
<evidence type="ECO:0000313" key="3">
    <source>
        <dbReference type="EMBL" id="GAA1501053.1"/>
    </source>
</evidence>
<dbReference type="Gene3D" id="3.30.300.30">
    <property type="match status" value="1"/>
</dbReference>
<dbReference type="PANTHER" id="PTHR43767">
    <property type="entry name" value="LONG-CHAIN-FATTY-ACID--COA LIGASE"/>
    <property type="match status" value="1"/>
</dbReference>
<dbReference type="InterPro" id="IPR020845">
    <property type="entry name" value="AMP-binding_CS"/>
</dbReference>
<dbReference type="Pfam" id="PF13193">
    <property type="entry name" value="AMP-binding_C"/>
    <property type="match status" value="1"/>
</dbReference>
<keyword evidence="4" id="KW-1185">Reference proteome</keyword>
<dbReference type="EMBL" id="BAAAQD010000001">
    <property type="protein sequence ID" value="GAA1501053.1"/>
    <property type="molecule type" value="Genomic_DNA"/>
</dbReference>
<accession>A0ABN1ZMU7</accession>
<dbReference type="InterPro" id="IPR045851">
    <property type="entry name" value="AMP-bd_C_sf"/>
</dbReference>
<gene>
    <name evidence="3" type="ORF">GCM10009827_008910</name>
</gene>
<dbReference type="InterPro" id="IPR050237">
    <property type="entry name" value="ATP-dep_AMP-bd_enzyme"/>
</dbReference>
<evidence type="ECO:0000259" key="1">
    <source>
        <dbReference type="Pfam" id="PF00501"/>
    </source>
</evidence>
<protein>
    <submittedName>
        <fullName evidence="3">Long-chain fatty acid--CoA ligase</fullName>
    </submittedName>
</protein>